<dbReference type="Pfam" id="PF00436">
    <property type="entry name" value="SSB"/>
    <property type="match status" value="1"/>
</dbReference>
<dbReference type="InterPro" id="IPR011344">
    <property type="entry name" value="ssDNA-bd"/>
</dbReference>
<keyword evidence="1 2" id="KW-0238">DNA-binding</keyword>
<protein>
    <recommendedName>
        <fullName evidence="2 3">Single-stranded DNA-binding protein</fullName>
        <shortName evidence="2">SSB</shortName>
    </recommendedName>
</protein>
<dbReference type="NCBIfam" id="TIGR00621">
    <property type="entry name" value="ssb"/>
    <property type="match status" value="1"/>
</dbReference>
<dbReference type="GO" id="GO:0009295">
    <property type="term" value="C:nucleoid"/>
    <property type="evidence" value="ECO:0007669"/>
    <property type="project" value="TreeGrafter"/>
</dbReference>
<dbReference type="EMBL" id="JJMT01000009">
    <property type="protein sequence ID" value="KEO45864.1"/>
    <property type="molecule type" value="Genomic_DNA"/>
</dbReference>
<evidence type="ECO:0000256" key="1">
    <source>
        <dbReference type="ARBA" id="ARBA00023125"/>
    </source>
</evidence>
<dbReference type="CDD" id="cd04496">
    <property type="entry name" value="SSB_OBF"/>
    <property type="match status" value="1"/>
</dbReference>
<dbReference type="PROSITE" id="PS50935">
    <property type="entry name" value="SSB"/>
    <property type="match status" value="1"/>
</dbReference>
<name>A0A074JIJ0_STRSL</name>
<comment type="caution">
    <text evidence="2">Lacks conserved residue(s) required for the propagation of feature annotation.</text>
</comment>
<reference evidence="5 6" key="1">
    <citation type="submission" date="2014-04" db="EMBL/GenBank/DDBJ databases">
        <title>Variable characteristics of bacteriocin-producing Streptococcus salivarius strains isolated from Malaysian subjects.</title>
        <authorList>
            <person name="Philip K."/>
            <person name="Barbour A."/>
        </authorList>
    </citation>
    <scope>NUCLEOTIDE SEQUENCE [LARGE SCALE GENOMIC DNA]</scope>
    <source>
        <strain evidence="5 6">NU10</strain>
    </source>
</reference>
<evidence type="ECO:0000313" key="6">
    <source>
        <dbReference type="Proteomes" id="UP000027855"/>
    </source>
</evidence>
<dbReference type="Proteomes" id="UP000027855">
    <property type="component" value="Unassembled WGS sequence"/>
</dbReference>
<dbReference type="PANTHER" id="PTHR10302">
    <property type="entry name" value="SINGLE-STRANDED DNA-BINDING PROTEIN"/>
    <property type="match status" value="1"/>
</dbReference>
<comment type="caution">
    <text evidence="5">The sequence shown here is derived from an EMBL/GenBank/DDBJ whole genome shotgun (WGS) entry which is preliminary data.</text>
</comment>
<dbReference type="InterPro" id="IPR000424">
    <property type="entry name" value="Primosome_PriB/ssb"/>
</dbReference>
<accession>A0A074JIJ0</accession>
<dbReference type="PIRSF" id="PIRSF002070">
    <property type="entry name" value="SSB"/>
    <property type="match status" value="1"/>
</dbReference>
<sequence length="142" mass="15930">MLNKVIITGRLVADAELRYTPSNKAVATARIASPRDFKNQNGQRETDFISLVIWDKKAENFSNWIKKGYLVTVEGRLQTRSYENQQGQKVYVTEVNVSNFDNLQPRDHSNSTSQSPDFAPAEGGFPGGGEPLDDSMFENIPF</sequence>
<dbReference type="InterPro" id="IPR012340">
    <property type="entry name" value="NA-bd_OB-fold"/>
</dbReference>
<evidence type="ECO:0000256" key="3">
    <source>
        <dbReference type="PIRNR" id="PIRNR002070"/>
    </source>
</evidence>
<comment type="subunit">
    <text evidence="2">Homotetramer.</text>
</comment>
<evidence type="ECO:0000256" key="4">
    <source>
        <dbReference type="SAM" id="MobiDB-lite"/>
    </source>
</evidence>
<feature type="region of interest" description="Disordered" evidence="4">
    <location>
        <begin position="101"/>
        <end position="142"/>
    </location>
</feature>
<organism evidence="5 6">
    <name type="scientific">Streptococcus salivarius</name>
    <dbReference type="NCBI Taxonomy" id="1304"/>
    <lineage>
        <taxon>Bacteria</taxon>
        <taxon>Bacillati</taxon>
        <taxon>Bacillota</taxon>
        <taxon>Bacilli</taxon>
        <taxon>Lactobacillales</taxon>
        <taxon>Streptococcaceae</taxon>
        <taxon>Streptococcus</taxon>
    </lineage>
</organism>
<evidence type="ECO:0000256" key="2">
    <source>
        <dbReference type="HAMAP-Rule" id="MF_00984"/>
    </source>
</evidence>
<dbReference type="GO" id="GO:0006260">
    <property type="term" value="P:DNA replication"/>
    <property type="evidence" value="ECO:0007669"/>
    <property type="project" value="InterPro"/>
</dbReference>
<dbReference type="GO" id="GO:0003697">
    <property type="term" value="F:single-stranded DNA binding"/>
    <property type="evidence" value="ECO:0007669"/>
    <property type="project" value="UniProtKB-UniRule"/>
</dbReference>
<dbReference type="HAMAP" id="MF_00984">
    <property type="entry name" value="SSB"/>
    <property type="match status" value="1"/>
</dbReference>
<dbReference type="PANTHER" id="PTHR10302:SF27">
    <property type="entry name" value="SINGLE-STRANDED DNA-BINDING PROTEIN"/>
    <property type="match status" value="1"/>
</dbReference>
<gene>
    <name evidence="5" type="ORF">DL07_11155</name>
</gene>
<dbReference type="RefSeq" id="WP_037601411.1">
    <property type="nucleotide sequence ID" value="NZ_JJMS01000030.1"/>
</dbReference>
<proteinExistence type="inferred from homology"/>
<evidence type="ECO:0000313" key="5">
    <source>
        <dbReference type="EMBL" id="KEO45864.1"/>
    </source>
</evidence>
<dbReference type="AlphaFoldDB" id="A0A074JIJ0"/>
<dbReference type="Gene3D" id="2.40.50.140">
    <property type="entry name" value="Nucleic acid-binding proteins"/>
    <property type="match status" value="1"/>
</dbReference>
<dbReference type="SUPFAM" id="SSF50249">
    <property type="entry name" value="Nucleic acid-binding proteins"/>
    <property type="match status" value="1"/>
</dbReference>